<accession>D6ZDG8</accession>
<dbReference type="KEGG" id="srt:Srot_0752"/>
<evidence type="ECO:0000256" key="2">
    <source>
        <dbReference type="SAM" id="MobiDB-lite"/>
    </source>
</evidence>
<feature type="domain" description="Methyltransferase" evidence="3">
    <location>
        <begin position="38"/>
        <end position="104"/>
    </location>
</feature>
<dbReference type="RefSeq" id="WP_013137688.1">
    <property type="nucleotide sequence ID" value="NC_014168.1"/>
</dbReference>
<dbReference type="GO" id="GO:0008168">
    <property type="term" value="F:methyltransferase activity"/>
    <property type="evidence" value="ECO:0007669"/>
    <property type="project" value="UniProtKB-KW"/>
</dbReference>
<dbReference type="OrthoDB" id="9786503at2"/>
<dbReference type="PANTHER" id="PTHR43861">
    <property type="entry name" value="TRANS-ACONITATE 2-METHYLTRANSFERASE-RELATED"/>
    <property type="match status" value="1"/>
</dbReference>
<name>D6ZDG8_SEGRD</name>
<dbReference type="STRING" id="640132.Srot_0752"/>
<dbReference type="Pfam" id="PF13649">
    <property type="entry name" value="Methyltransf_25"/>
    <property type="match status" value="1"/>
</dbReference>
<organism evidence="4 5">
    <name type="scientific">Segniliparus rotundus (strain ATCC BAA-972 / CDC 1076 / CIP 108378 / DSM 44985 / JCM 13578)</name>
    <dbReference type="NCBI Taxonomy" id="640132"/>
    <lineage>
        <taxon>Bacteria</taxon>
        <taxon>Bacillati</taxon>
        <taxon>Actinomycetota</taxon>
        <taxon>Actinomycetes</taxon>
        <taxon>Mycobacteriales</taxon>
        <taxon>Segniliparaceae</taxon>
        <taxon>Segniliparus</taxon>
    </lineage>
</organism>
<keyword evidence="1 4" id="KW-0808">Transferase</keyword>
<dbReference type="Gene3D" id="3.40.50.150">
    <property type="entry name" value="Vaccinia Virus protein VP39"/>
    <property type="match status" value="1"/>
</dbReference>
<dbReference type="HOGENOM" id="CLU_056435_0_0_11"/>
<dbReference type="CDD" id="cd02440">
    <property type="entry name" value="AdoMet_MTases"/>
    <property type="match status" value="1"/>
</dbReference>
<dbReference type="InterPro" id="IPR029063">
    <property type="entry name" value="SAM-dependent_MTases_sf"/>
</dbReference>
<dbReference type="AlphaFoldDB" id="D6ZDG8"/>
<dbReference type="InterPro" id="IPR041698">
    <property type="entry name" value="Methyltransf_25"/>
</dbReference>
<keyword evidence="4" id="KW-0489">Methyltransferase</keyword>
<sequence length="200" mass="21915">MDQDDWNELYQEHEHIWSGLPNAALVAEVSDLAPGLALDVGCGEGGDASWLAEHGWKVVAADISSVAIERAAAAVPQESVTWLCADLVACPPEPKRYDLVSLQYYPLPLAAGEQGASGFIEAVAIGGVLLVVGHDMHQHAQHQHKDPRFNPADYYVPSQIADLLDSDWEILMHEARRRERPLPDGSEAPDDLVLKAVRRR</sequence>
<gene>
    <name evidence="4" type="ordered locus">Srot_0752</name>
</gene>
<reference evidence="4 5" key="1">
    <citation type="journal article" date="2010" name="Stand. Genomic Sci.">
        <title>Complete genome sequence of Segniliparus rotundus type strain (CDC 1076).</title>
        <authorList>
            <person name="Sikorski J."/>
            <person name="Lapidus A."/>
            <person name="Copeland A."/>
            <person name="Misra M."/>
            <person name="Glavina Del Rio T."/>
            <person name="Nolan M."/>
            <person name="Lucas S."/>
            <person name="Chen F."/>
            <person name="Tice H."/>
            <person name="Cheng J.F."/>
            <person name="Jando M."/>
            <person name="Schneider S."/>
            <person name="Bruce D."/>
            <person name="Goodwin L."/>
            <person name="Pitluck S."/>
            <person name="Liolios K."/>
            <person name="Mikhailova N."/>
            <person name="Pati A."/>
            <person name="Ivanova N."/>
            <person name="Mavromatis K."/>
            <person name="Chen A."/>
            <person name="Palaniappan K."/>
            <person name="Chertkov O."/>
            <person name="Land M."/>
            <person name="Hauser L."/>
            <person name="Chang Y.J."/>
            <person name="Jeffries C.D."/>
            <person name="Brettin T."/>
            <person name="Detter J.C."/>
            <person name="Han C."/>
            <person name="Rohde M."/>
            <person name="Goker M."/>
            <person name="Bristow J."/>
            <person name="Eisen J.A."/>
            <person name="Markowitz V."/>
            <person name="Hugenholtz P."/>
            <person name="Kyrpides N.C."/>
            <person name="Klenk H.P."/>
        </authorList>
    </citation>
    <scope>NUCLEOTIDE SEQUENCE [LARGE SCALE GENOMIC DNA]</scope>
    <source>
        <strain evidence="5">ATCC BAA-972 / CDC 1076 / CIP 108378 / DSM 44985 / JCM 13578</strain>
    </source>
</reference>
<proteinExistence type="predicted"/>
<keyword evidence="5" id="KW-1185">Reference proteome</keyword>
<evidence type="ECO:0000313" key="5">
    <source>
        <dbReference type="Proteomes" id="UP000002247"/>
    </source>
</evidence>
<evidence type="ECO:0000259" key="3">
    <source>
        <dbReference type="Pfam" id="PF13649"/>
    </source>
</evidence>
<dbReference type="eggNOG" id="COG2890">
    <property type="taxonomic scope" value="Bacteria"/>
</dbReference>
<evidence type="ECO:0000256" key="1">
    <source>
        <dbReference type="ARBA" id="ARBA00022679"/>
    </source>
</evidence>
<dbReference type="EMBL" id="CP001958">
    <property type="protein sequence ID" value="ADG97232.1"/>
    <property type="molecule type" value="Genomic_DNA"/>
</dbReference>
<protein>
    <submittedName>
        <fullName evidence="4">Methyltransferase type 11</fullName>
    </submittedName>
</protein>
<dbReference type="GO" id="GO:0032259">
    <property type="term" value="P:methylation"/>
    <property type="evidence" value="ECO:0007669"/>
    <property type="project" value="UniProtKB-KW"/>
</dbReference>
<dbReference type="Proteomes" id="UP000002247">
    <property type="component" value="Chromosome"/>
</dbReference>
<evidence type="ECO:0000313" key="4">
    <source>
        <dbReference type="EMBL" id="ADG97232.1"/>
    </source>
</evidence>
<dbReference type="PANTHER" id="PTHR43861:SF3">
    <property type="entry name" value="PUTATIVE (AFU_ORTHOLOGUE AFUA_2G14390)-RELATED"/>
    <property type="match status" value="1"/>
</dbReference>
<feature type="region of interest" description="Disordered" evidence="2">
    <location>
        <begin position="178"/>
        <end position="200"/>
    </location>
</feature>
<dbReference type="SUPFAM" id="SSF53335">
    <property type="entry name" value="S-adenosyl-L-methionine-dependent methyltransferases"/>
    <property type="match status" value="1"/>
</dbReference>